<reference evidence="11" key="1">
    <citation type="submission" date="2020-09" db="EMBL/GenBank/DDBJ databases">
        <title>Genome-Enabled Discovery of Anthraquinone Biosynthesis in Senna tora.</title>
        <authorList>
            <person name="Kang S.-H."/>
            <person name="Pandey R.P."/>
            <person name="Lee C.-M."/>
            <person name="Sim J.-S."/>
            <person name="Jeong J.-T."/>
            <person name="Choi B.-S."/>
            <person name="Jung M."/>
            <person name="Ginzburg D."/>
            <person name="Zhao K."/>
            <person name="Won S.Y."/>
            <person name="Oh T.-J."/>
            <person name="Yu Y."/>
            <person name="Kim N.-H."/>
            <person name="Lee O.R."/>
            <person name="Lee T.-H."/>
            <person name="Bashyal P."/>
            <person name="Kim T.-S."/>
            <person name="Lee W.-H."/>
            <person name="Kawkins C."/>
            <person name="Kim C.-K."/>
            <person name="Kim J.S."/>
            <person name="Ahn B.O."/>
            <person name="Rhee S.Y."/>
            <person name="Sohng J.K."/>
        </authorList>
    </citation>
    <scope>NUCLEOTIDE SEQUENCE</scope>
    <source>
        <tissue evidence="11">Leaf</tissue>
    </source>
</reference>
<evidence type="ECO:0000256" key="3">
    <source>
        <dbReference type="ARBA" id="ARBA00022617"/>
    </source>
</evidence>
<dbReference type="InterPro" id="IPR036396">
    <property type="entry name" value="Cyt_P450_sf"/>
</dbReference>
<dbReference type="InterPro" id="IPR001128">
    <property type="entry name" value="Cyt_P450"/>
</dbReference>
<dbReference type="PRINTS" id="PR00463">
    <property type="entry name" value="EP450I"/>
</dbReference>
<dbReference type="Gene3D" id="1.10.630.10">
    <property type="entry name" value="Cytochrome P450"/>
    <property type="match status" value="1"/>
</dbReference>
<evidence type="ECO:0000313" key="11">
    <source>
        <dbReference type="EMBL" id="KAF7815926.1"/>
    </source>
</evidence>
<keyword evidence="6 8" id="KW-0408">Iron</keyword>
<keyword evidence="10" id="KW-1133">Transmembrane helix</keyword>
<dbReference type="OrthoDB" id="1470350at2759"/>
<evidence type="ECO:0000256" key="10">
    <source>
        <dbReference type="SAM" id="Phobius"/>
    </source>
</evidence>
<dbReference type="Proteomes" id="UP000634136">
    <property type="component" value="Unassembled WGS sequence"/>
</dbReference>
<evidence type="ECO:0000256" key="1">
    <source>
        <dbReference type="ARBA" id="ARBA00001971"/>
    </source>
</evidence>
<name>A0A834T8B2_9FABA</name>
<dbReference type="PANTHER" id="PTHR47955">
    <property type="entry name" value="CYTOCHROME P450 FAMILY 71 PROTEIN"/>
    <property type="match status" value="1"/>
</dbReference>
<keyword evidence="12" id="KW-1185">Reference proteome</keyword>
<evidence type="ECO:0000256" key="5">
    <source>
        <dbReference type="ARBA" id="ARBA00023002"/>
    </source>
</evidence>
<protein>
    <submittedName>
        <fullName evidence="11">Cytochrome P450 71D10</fullName>
    </submittedName>
</protein>
<dbReference type="InterPro" id="IPR017972">
    <property type="entry name" value="Cyt_P450_CS"/>
</dbReference>
<dbReference type="PANTHER" id="PTHR47955:SF8">
    <property type="entry name" value="CYTOCHROME P450 71D11-LIKE"/>
    <property type="match status" value="1"/>
</dbReference>
<evidence type="ECO:0000256" key="4">
    <source>
        <dbReference type="ARBA" id="ARBA00022723"/>
    </source>
</evidence>
<dbReference type="FunFam" id="1.10.630.10:FF:000008">
    <property type="entry name" value="Cytochrome P450 71D8"/>
    <property type="match status" value="1"/>
</dbReference>
<keyword evidence="10" id="KW-0472">Membrane</keyword>
<dbReference type="SUPFAM" id="SSF48264">
    <property type="entry name" value="Cytochrome P450"/>
    <property type="match status" value="1"/>
</dbReference>
<evidence type="ECO:0000256" key="7">
    <source>
        <dbReference type="ARBA" id="ARBA00023033"/>
    </source>
</evidence>
<keyword evidence="4 8" id="KW-0479">Metal-binding</keyword>
<evidence type="ECO:0000256" key="6">
    <source>
        <dbReference type="ARBA" id="ARBA00023004"/>
    </source>
</evidence>
<comment type="cofactor">
    <cofactor evidence="1 8">
        <name>heme</name>
        <dbReference type="ChEBI" id="CHEBI:30413"/>
    </cofactor>
</comment>
<dbReference type="CDD" id="cd11072">
    <property type="entry name" value="CYP71-like"/>
    <property type="match status" value="1"/>
</dbReference>
<dbReference type="GO" id="GO:0020037">
    <property type="term" value="F:heme binding"/>
    <property type="evidence" value="ECO:0007669"/>
    <property type="project" value="InterPro"/>
</dbReference>
<dbReference type="Pfam" id="PF00067">
    <property type="entry name" value="p450"/>
    <property type="match status" value="1"/>
</dbReference>
<evidence type="ECO:0000313" key="12">
    <source>
        <dbReference type="Proteomes" id="UP000634136"/>
    </source>
</evidence>
<dbReference type="EMBL" id="JAAIUW010000009">
    <property type="protein sequence ID" value="KAF7815926.1"/>
    <property type="molecule type" value="Genomic_DNA"/>
</dbReference>
<dbReference type="InterPro" id="IPR002401">
    <property type="entry name" value="Cyt_P450_E_grp-I"/>
</dbReference>
<evidence type="ECO:0000256" key="8">
    <source>
        <dbReference type="PIRSR" id="PIRSR602401-1"/>
    </source>
</evidence>
<keyword evidence="5 9" id="KW-0560">Oxidoreductase</keyword>
<dbReference type="GO" id="GO:0004497">
    <property type="term" value="F:monooxygenase activity"/>
    <property type="evidence" value="ECO:0007669"/>
    <property type="project" value="UniProtKB-KW"/>
</dbReference>
<comment type="caution">
    <text evidence="11">The sequence shown here is derived from an EMBL/GenBank/DDBJ whole genome shotgun (WGS) entry which is preliminary data.</text>
</comment>
<keyword evidence="10" id="KW-0812">Transmembrane</keyword>
<sequence length="527" mass="59654">MELELLSFSVISATFFFLFIFTNKFSKSKSQNSNPKFPPGPRKLPLIGNIHQLGPLPHRSLSKLSSQYGPLMHIQLGELSCTVISSPEMAKQVMKTHDLIFAYRPHVLAAHVITYGSKGMSFSPYGSYWRQMRKICTMELLAPKRVESFRSIREDELSNLVKEMKKSEGVVVNLSEKIRSLAYGLTSRAAFGGKSKDQAAYSEMMKDVSKVASGFSLVDLFPSISVLQGLTGFRAKVERLHREMDRILENVVRDHREKGLKRKEGFDEGEEDLVDVLLRLQRQGDLEHPLSDSVVKATILDIFSAGSDTAFTTIEWAMSELMKNLRAMKKAQSEIRKVYGTKGHVDESSIDELKYLKCVIKETLRLHPPIPLLLPRECSERCEINGFEIPLKSKVIVNAWAIGRDPDHWIEADRFYPERFLDSSVHYKGGDFEFIPFGAGRRICPGITFGVAGIELSLANFLFHFDWKMPYGNEPEELDMSESFGLSVKRKQDLMLIPIIYHSYENQDHVGTSSVGRVTSNNGSNRI</sequence>
<dbReference type="AlphaFoldDB" id="A0A834T8B2"/>
<evidence type="ECO:0000256" key="2">
    <source>
        <dbReference type="ARBA" id="ARBA00010617"/>
    </source>
</evidence>
<keyword evidence="3 8" id="KW-0349">Heme</keyword>
<dbReference type="PROSITE" id="PS00086">
    <property type="entry name" value="CYTOCHROME_P450"/>
    <property type="match status" value="1"/>
</dbReference>
<evidence type="ECO:0000256" key="9">
    <source>
        <dbReference type="RuleBase" id="RU000461"/>
    </source>
</evidence>
<feature type="binding site" description="axial binding residue" evidence="8">
    <location>
        <position position="444"/>
    </location>
    <ligand>
        <name>heme</name>
        <dbReference type="ChEBI" id="CHEBI:30413"/>
    </ligand>
    <ligandPart>
        <name>Fe</name>
        <dbReference type="ChEBI" id="CHEBI:18248"/>
    </ligandPart>
</feature>
<dbReference type="GO" id="GO:0005506">
    <property type="term" value="F:iron ion binding"/>
    <property type="evidence" value="ECO:0007669"/>
    <property type="project" value="InterPro"/>
</dbReference>
<keyword evidence="7 9" id="KW-0503">Monooxygenase</keyword>
<organism evidence="11 12">
    <name type="scientific">Senna tora</name>
    <dbReference type="NCBI Taxonomy" id="362788"/>
    <lineage>
        <taxon>Eukaryota</taxon>
        <taxon>Viridiplantae</taxon>
        <taxon>Streptophyta</taxon>
        <taxon>Embryophyta</taxon>
        <taxon>Tracheophyta</taxon>
        <taxon>Spermatophyta</taxon>
        <taxon>Magnoliopsida</taxon>
        <taxon>eudicotyledons</taxon>
        <taxon>Gunneridae</taxon>
        <taxon>Pentapetalae</taxon>
        <taxon>rosids</taxon>
        <taxon>fabids</taxon>
        <taxon>Fabales</taxon>
        <taxon>Fabaceae</taxon>
        <taxon>Caesalpinioideae</taxon>
        <taxon>Cassia clade</taxon>
        <taxon>Senna</taxon>
    </lineage>
</organism>
<feature type="transmembrane region" description="Helical" evidence="10">
    <location>
        <begin position="6"/>
        <end position="26"/>
    </location>
</feature>
<accession>A0A834T8B2</accession>
<gene>
    <name evidence="11" type="ORF">G2W53_029895</name>
</gene>
<dbReference type="GO" id="GO:0016705">
    <property type="term" value="F:oxidoreductase activity, acting on paired donors, with incorporation or reduction of molecular oxygen"/>
    <property type="evidence" value="ECO:0007669"/>
    <property type="project" value="InterPro"/>
</dbReference>
<dbReference type="PRINTS" id="PR00385">
    <property type="entry name" value="P450"/>
</dbReference>
<comment type="similarity">
    <text evidence="2 9">Belongs to the cytochrome P450 family.</text>
</comment>
<proteinExistence type="inferred from homology"/>